<gene>
    <name evidence="1" type="ORF">ABIE13_003996</name>
</gene>
<proteinExistence type="predicted"/>
<comment type="caution">
    <text evidence="1">The sequence shown here is derived from an EMBL/GenBank/DDBJ whole genome shotgun (WGS) entry which is preliminary data.</text>
</comment>
<evidence type="ECO:0000313" key="2">
    <source>
        <dbReference type="Proteomes" id="UP001549320"/>
    </source>
</evidence>
<dbReference type="EMBL" id="JBEPSH010000008">
    <property type="protein sequence ID" value="MET4578873.1"/>
    <property type="molecule type" value="Genomic_DNA"/>
</dbReference>
<protein>
    <submittedName>
        <fullName evidence="1">Uncharacterized protein</fullName>
    </submittedName>
</protein>
<dbReference type="Proteomes" id="UP001549320">
    <property type="component" value="Unassembled WGS sequence"/>
</dbReference>
<name>A0ABV2QCW4_9BURK</name>
<evidence type="ECO:0000313" key="1">
    <source>
        <dbReference type="EMBL" id="MET4578873.1"/>
    </source>
</evidence>
<keyword evidence="2" id="KW-1185">Reference proteome</keyword>
<sequence length="100" mass="11187">MPTSKGLFASVPSHRILSSQGSARLLLLCLFAAALTSILSTGLRRDHGWPKLPDLLSIEVDFWELCCDVSLCCHRWILRSHMDHMIGLRHPLTVLASRLP</sequence>
<reference evidence="1 2" key="1">
    <citation type="submission" date="2024-06" db="EMBL/GenBank/DDBJ databases">
        <title>Sorghum-associated microbial communities from plants grown in Nebraska, USA.</title>
        <authorList>
            <person name="Schachtman D."/>
        </authorList>
    </citation>
    <scope>NUCLEOTIDE SEQUENCE [LARGE SCALE GENOMIC DNA]</scope>
    <source>
        <strain evidence="1 2">2709</strain>
    </source>
</reference>
<organism evidence="1 2">
    <name type="scientific">Ottowia thiooxydans</name>
    <dbReference type="NCBI Taxonomy" id="219182"/>
    <lineage>
        <taxon>Bacteria</taxon>
        <taxon>Pseudomonadati</taxon>
        <taxon>Pseudomonadota</taxon>
        <taxon>Betaproteobacteria</taxon>
        <taxon>Burkholderiales</taxon>
        <taxon>Comamonadaceae</taxon>
        <taxon>Ottowia</taxon>
    </lineage>
</organism>
<accession>A0ABV2QCW4</accession>